<dbReference type="Gene3D" id="2.160.20.80">
    <property type="entry name" value="E3 ubiquitin-protein ligase SopA"/>
    <property type="match status" value="1"/>
</dbReference>
<reference evidence="2 3" key="1">
    <citation type="submission" date="2024-09" db="EMBL/GenBank/DDBJ databases">
        <title>The Natural Products Discovery Center: Release of the First 8490 Sequenced Strains for Exploring Actinobacteria Biosynthetic Diversity.</title>
        <authorList>
            <person name="Kalkreuter E."/>
            <person name="Kautsar S.A."/>
            <person name="Yang D."/>
            <person name="Bader C.D."/>
            <person name="Teijaro C.N."/>
            <person name="Fluegel L."/>
            <person name="Davis C.M."/>
            <person name="Simpson J.R."/>
            <person name="Lauterbach L."/>
            <person name="Steele A.D."/>
            <person name="Gui C."/>
            <person name="Meng S."/>
            <person name="Li G."/>
            <person name="Viehrig K."/>
            <person name="Ye F."/>
            <person name="Su P."/>
            <person name="Kiefer A.F."/>
            <person name="Nichols A."/>
            <person name="Cepeda A.J."/>
            <person name="Yan W."/>
            <person name="Fan B."/>
            <person name="Jiang Y."/>
            <person name="Adhikari A."/>
            <person name="Zheng C.-J."/>
            <person name="Schuster L."/>
            <person name="Cowan T.M."/>
            <person name="Smanski M.J."/>
            <person name="Chevrette M.G."/>
            <person name="De Carvalho L.P.S."/>
            <person name="Shen B."/>
        </authorList>
    </citation>
    <scope>NUCLEOTIDE SEQUENCE [LARGE SCALE GENOMIC DNA]</scope>
    <source>
        <strain evidence="2 3">NPDC056472</strain>
    </source>
</reference>
<dbReference type="EMBL" id="JBHTRV010000025">
    <property type="protein sequence ID" value="MFE5983617.1"/>
    <property type="molecule type" value="Genomic_DNA"/>
</dbReference>
<feature type="region of interest" description="Disordered" evidence="1">
    <location>
        <begin position="1"/>
        <end position="21"/>
    </location>
</feature>
<evidence type="ECO:0000256" key="1">
    <source>
        <dbReference type="SAM" id="MobiDB-lite"/>
    </source>
</evidence>
<sequence>MSQGRNGGTADDHPGHPRSPPGVTGGAFWSACALDFTRAIFGGGDFSGCRFRGSVSFADADFVGDLISFDEAGFLDGAITFRGARFGAGAVTFNDARFNGGTVSLGHAMFSGCTVSFVRAQVNGGRVTFADAQLSGANVRWGRLRPPGDGTG</sequence>
<evidence type="ECO:0000313" key="2">
    <source>
        <dbReference type="EMBL" id="MFE5983617.1"/>
    </source>
</evidence>
<name>A0ABW6J3I9_STRWE</name>
<dbReference type="PROSITE" id="PS51257">
    <property type="entry name" value="PROKAR_LIPOPROTEIN"/>
    <property type="match status" value="1"/>
</dbReference>
<gene>
    <name evidence="2" type="ORF">ACFQ63_28485</name>
</gene>
<protein>
    <submittedName>
        <fullName evidence="2">Pentapeptide repeat-containing protein</fullName>
    </submittedName>
</protein>
<dbReference type="RefSeq" id="WP_386256056.1">
    <property type="nucleotide sequence ID" value="NZ_JBHTRV010000025.1"/>
</dbReference>
<comment type="caution">
    <text evidence="2">The sequence shown here is derived from an EMBL/GenBank/DDBJ whole genome shotgun (WGS) entry which is preliminary data.</text>
</comment>
<dbReference type="Pfam" id="PF13576">
    <property type="entry name" value="Pentapeptide_3"/>
    <property type="match status" value="1"/>
</dbReference>
<organism evidence="2 3">
    <name type="scientific">Streptomyces wedmorensis</name>
    <dbReference type="NCBI Taxonomy" id="43759"/>
    <lineage>
        <taxon>Bacteria</taxon>
        <taxon>Bacillati</taxon>
        <taxon>Actinomycetota</taxon>
        <taxon>Actinomycetes</taxon>
        <taxon>Kitasatosporales</taxon>
        <taxon>Streptomycetaceae</taxon>
        <taxon>Streptomyces</taxon>
    </lineage>
</organism>
<accession>A0ABW6J3I9</accession>
<evidence type="ECO:0000313" key="3">
    <source>
        <dbReference type="Proteomes" id="UP001600424"/>
    </source>
</evidence>
<proteinExistence type="predicted"/>
<dbReference type="Proteomes" id="UP001600424">
    <property type="component" value="Unassembled WGS sequence"/>
</dbReference>
<dbReference type="InterPro" id="IPR001646">
    <property type="entry name" value="5peptide_repeat"/>
</dbReference>
<keyword evidence="3" id="KW-1185">Reference proteome</keyword>